<sequence>MCEPDTSTAIDGWLWRDQQRPVVQQRRGRFVHQGAGTAEGTVRGTLEAGPLFHPKQHGAGASDQSAAITGASQGRQGLTNVRDPEHLQQRVRTNWLGAELVLELLRGHGIEARFGGSRAGAGRGGEAQGTTGTATKAGESAEAATNLQATATGTNQQDVRGEELCQRYRRVRAGLLLDQRDSGLGQVCSDRGGDPQGGVRG</sequence>
<feature type="compositionally biased region" description="Low complexity" evidence="1">
    <location>
        <begin position="128"/>
        <end position="140"/>
    </location>
</feature>
<reference evidence="2" key="1">
    <citation type="submission" date="2021-05" db="EMBL/GenBank/DDBJ databases">
        <authorList>
            <person name="Alioto T."/>
            <person name="Alioto T."/>
            <person name="Gomez Garrido J."/>
        </authorList>
    </citation>
    <scope>NUCLEOTIDE SEQUENCE</scope>
</reference>
<feature type="compositionally biased region" description="Gly residues" evidence="1">
    <location>
        <begin position="117"/>
        <end position="127"/>
    </location>
</feature>
<organism evidence="2">
    <name type="scientific">Culex pipiens</name>
    <name type="common">House mosquito</name>
    <dbReference type="NCBI Taxonomy" id="7175"/>
    <lineage>
        <taxon>Eukaryota</taxon>
        <taxon>Metazoa</taxon>
        <taxon>Ecdysozoa</taxon>
        <taxon>Arthropoda</taxon>
        <taxon>Hexapoda</taxon>
        <taxon>Insecta</taxon>
        <taxon>Pterygota</taxon>
        <taxon>Neoptera</taxon>
        <taxon>Endopterygota</taxon>
        <taxon>Diptera</taxon>
        <taxon>Nematocera</taxon>
        <taxon>Culicoidea</taxon>
        <taxon>Culicidae</taxon>
        <taxon>Culicinae</taxon>
        <taxon>Culicini</taxon>
        <taxon>Culex</taxon>
        <taxon>Culex</taxon>
    </lineage>
</organism>
<dbReference type="EMBL" id="HBUE01323529">
    <property type="protein sequence ID" value="CAG6589484.1"/>
    <property type="molecule type" value="Transcribed_RNA"/>
</dbReference>
<protein>
    <submittedName>
        <fullName evidence="2">(northern house mosquito) hypothetical protein</fullName>
    </submittedName>
</protein>
<feature type="region of interest" description="Disordered" evidence="1">
    <location>
        <begin position="115"/>
        <end position="140"/>
    </location>
</feature>
<name>A0A8D8KC04_CULPI</name>
<proteinExistence type="predicted"/>
<dbReference type="AlphaFoldDB" id="A0A8D8KC04"/>
<dbReference type="EMBL" id="HBUE01216975">
    <property type="protein sequence ID" value="CAG6537474.1"/>
    <property type="molecule type" value="Transcribed_RNA"/>
</dbReference>
<evidence type="ECO:0000256" key="1">
    <source>
        <dbReference type="SAM" id="MobiDB-lite"/>
    </source>
</evidence>
<evidence type="ECO:0000313" key="2">
    <source>
        <dbReference type="EMBL" id="CAG6589484.1"/>
    </source>
</evidence>
<accession>A0A8D8KC04</accession>